<protein>
    <recommendedName>
        <fullName evidence="6">Adenylate kinase active site lid domain-containing protein</fullName>
    </recommendedName>
</protein>
<evidence type="ECO:0000256" key="5">
    <source>
        <dbReference type="SAM" id="MobiDB-lite"/>
    </source>
</evidence>
<evidence type="ECO:0000256" key="4">
    <source>
        <dbReference type="RuleBase" id="RU003330"/>
    </source>
</evidence>
<keyword evidence="3 4" id="KW-0418">Kinase</keyword>
<dbReference type="Pfam" id="PF05191">
    <property type="entry name" value="ADK_lid"/>
    <property type="match status" value="1"/>
</dbReference>
<dbReference type="GO" id="GO:0004017">
    <property type="term" value="F:AMP kinase activity"/>
    <property type="evidence" value="ECO:0007669"/>
    <property type="project" value="InterPro"/>
</dbReference>
<feature type="non-terminal residue" evidence="7">
    <location>
        <position position="1"/>
    </location>
</feature>
<dbReference type="InterPro" id="IPR007862">
    <property type="entry name" value="Adenylate_kinase_lid-dom"/>
</dbReference>
<gene>
    <name evidence="7" type="ORF">MBJ925_LOCUS11389</name>
</gene>
<evidence type="ECO:0000259" key="6">
    <source>
        <dbReference type="Pfam" id="PF05191"/>
    </source>
</evidence>
<dbReference type="CDD" id="cd01428">
    <property type="entry name" value="ADK"/>
    <property type="match status" value="1"/>
</dbReference>
<dbReference type="EMBL" id="CAJNRE010005034">
    <property type="protein sequence ID" value="CAF2041096.1"/>
    <property type="molecule type" value="Genomic_DNA"/>
</dbReference>
<keyword evidence="1 4" id="KW-0808">Transferase</keyword>
<dbReference type="PRINTS" id="PR00094">
    <property type="entry name" value="ADENYLTKNASE"/>
</dbReference>
<evidence type="ECO:0000256" key="2">
    <source>
        <dbReference type="ARBA" id="ARBA00022741"/>
    </source>
</evidence>
<dbReference type="InterPro" id="IPR000850">
    <property type="entry name" value="Adenylat/UMP-CMP_kin"/>
</dbReference>
<comment type="caution">
    <text evidence="7">The sequence shown here is derived from an EMBL/GenBank/DDBJ whole genome shotgun (WGS) entry which is preliminary data.</text>
</comment>
<feature type="domain" description="Adenylate kinase active site lid" evidence="6">
    <location>
        <begin position="133"/>
        <end position="168"/>
    </location>
</feature>
<evidence type="ECO:0000256" key="1">
    <source>
        <dbReference type="ARBA" id="ARBA00022679"/>
    </source>
</evidence>
<evidence type="ECO:0000256" key="3">
    <source>
        <dbReference type="ARBA" id="ARBA00022777"/>
    </source>
</evidence>
<proteinExistence type="inferred from homology"/>
<comment type="similarity">
    <text evidence="4">Belongs to the adenylate kinase family.</text>
</comment>
<dbReference type="Gene3D" id="3.40.50.300">
    <property type="entry name" value="P-loop containing nucleotide triphosphate hydrolases"/>
    <property type="match status" value="1"/>
</dbReference>
<dbReference type="InterPro" id="IPR027417">
    <property type="entry name" value="P-loop_NTPase"/>
</dbReference>
<reference evidence="7" key="1">
    <citation type="submission" date="2021-02" db="EMBL/GenBank/DDBJ databases">
        <authorList>
            <person name="Nowell W R."/>
        </authorList>
    </citation>
    <scope>NUCLEOTIDE SEQUENCE</scope>
</reference>
<dbReference type="Proteomes" id="UP000663824">
    <property type="component" value="Unassembled WGS sequence"/>
</dbReference>
<dbReference type="SUPFAM" id="SSF52540">
    <property type="entry name" value="P-loop containing nucleoside triphosphate hydrolases"/>
    <property type="match status" value="1"/>
</dbReference>
<dbReference type="HAMAP" id="MF_00235">
    <property type="entry name" value="Adenylate_kinase_Adk"/>
    <property type="match status" value="1"/>
</dbReference>
<name>A0A816NWY4_9BILA</name>
<dbReference type="Pfam" id="PF00406">
    <property type="entry name" value="ADK"/>
    <property type="match status" value="1"/>
</dbReference>
<feature type="region of interest" description="Disordered" evidence="5">
    <location>
        <begin position="1"/>
        <end position="22"/>
    </location>
</feature>
<dbReference type="PANTHER" id="PTHR23359">
    <property type="entry name" value="NUCLEOTIDE KINASE"/>
    <property type="match status" value="1"/>
</dbReference>
<sequence>LNLSSSSVTSTKTSSSDHSQSSLQQGANIVLIELPGSKGTQSSQLSKHYKICRLSTGDLLRQATQDQSSSEGQRIRKAMEAGGLVDDHIVLSLIDKNLTKPECSEQLEQLLASKQKRLHAIPDDLLKRRTLGRLIHKPSSRTYHEEFHPPKESMKDDITGEPLYRRSDDTTEALNARLNTYHKLAIPLIDFYHQRNIHRCVDATKKVNDVYQESLEIVDYLHKQPTYKPASIDQNPVDKNVLSKNYPIYL</sequence>
<organism evidence="7 8">
    <name type="scientific">Rotaria magnacalcarata</name>
    <dbReference type="NCBI Taxonomy" id="392030"/>
    <lineage>
        <taxon>Eukaryota</taxon>
        <taxon>Metazoa</taxon>
        <taxon>Spiralia</taxon>
        <taxon>Gnathifera</taxon>
        <taxon>Rotifera</taxon>
        <taxon>Eurotatoria</taxon>
        <taxon>Bdelloidea</taxon>
        <taxon>Philodinida</taxon>
        <taxon>Philodinidae</taxon>
        <taxon>Rotaria</taxon>
    </lineage>
</organism>
<evidence type="ECO:0000313" key="8">
    <source>
        <dbReference type="Proteomes" id="UP000663824"/>
    </source>
</evidence>
<accession>A0A816NWY4</accession>
<keyword evidence="2" id="KW-0547">Nucleotide-binding</keyword>
<dbReference type="AlphaFoldDB" id="A0A816NWY4"/>
<evidence type="ECO:0000313" key="7">
    <source>
        <dbReference type="EMBL" id="CAF2041096.1"/>
    </source>
</evidence>
<dbReference type="GO" id="GO:0005524">
    <property type="term" value="F:ATP binding"/>
    <property type="evidence" value="ECO:0007669"/>
    <property type="project" value="InterPro"/>
</dbReference>